<gene>
    <name evidence="1" type="ORF">AB5L97_18340</name>
</gene>
<evidence type="ECO:0000313" key="1">
    <source>
        <dbReference type="EMBL" id="XDP45196.1"/>
    </source>
</evidence>
<accession>A0AB39L223</accession>
<proteinExistence type="predicted"/>
<dbReference type="AlphaFoldDB" id="A0AB39L223"/>
<protein>
    <submittedName>
        <fullName evidence="1">Uncharacterized protein</fullName>
    </submittedName>
</protein>
<reference evidence="1" key="1">
    <citation type="submission" date="2024-07" db="EMBL/GenBank/DDBJ databases">
        <authorList>
            <person name="fu j."/>
        </authorList>
    </citation>
    <scope>NUCLEOTIDE SEQUENCE</scope>
    <source>
        <strain evidence="1">P10A9</strain>
    </source>
</reference>
<dbReference type="RefSeq" id="WP_369045765.1">
    <property type="nucleotide sequence ID" value="NZ_CP163302.1"/>
</dbReference>
<organism evidence="1">
    <name type="scientific">Sinomonas puerhi</name>
    <dbReference type="NCBI Taxonomy" id="3238584"/>
    <lineage>
        <taxon>Bacteria</taxon>
        <taxon>Bacillati</taxon>
        <taxon>Actinomycetota</taxon>
        <taxon>Actinomycetes</taxon>
        <taxon>Micrococcales</taxon>
        <taxon>Micrococcaceae</taxon>
        <taxon>Sinomonas</taxon>
    </lineage>
</organism>
<dbReference type="KEGG" id="spue:AB5L97_18340"/>
<sequence length="120" mass="13115">MNDCEGPKLNAAQKELVRCASSAAARASVDDTLALAEAYKKSRVNCPPGRPEAAFGGALLAMRFLRVAAYEGHPERRDAVWKELVPVATLFGLDRREIALLTSAEDDLRRILGPYCEELV</sequence>
<dbReference type="EMBL" id="CP163302">
    <property type="protein sequence ID" value="XDP45196.1"/>
    <property type="molecule type" value="Genomic_DNA"/>
</dbReference>
<name>A0AB39L223_9MICC</name>